<comment type="caution">
    <text evidence="5">The sequence shown here is derived from an EMBL/GenBank/DDBJ whole genome shotgun (WGS) entry which is preliminary data.</text>
</comment>
<gene>
    <name evidence="5" type="ORF">M569_06384</name>
</gene>
<keyword evidence="6" id="KW-1185">Reference proteome</keyword>
<accession>S8CNW0</accession>
<dbReference type="PROSITE" id="PS51375">
    <property type="entry name" value="PPR"/>
    <property type="match status" value="6"/>
</dbReference>
<comment type="similarity">
    <text evidence="1">Belongs to the PPR family. P subfamily.</text>
</comment>
<feature type="signal peptide" evidence="4">
    <location>
        <begin position="1"/>
        <end position="21"/>
    </location>
</feature>
<organism evidence="5 6">
    <name type="scientific">Genlisea aurea</name>
    <dbReference type="NCBI Taxonomy" id="192259"/>
    <lineage>
        <taxon>Eukaryota</taxon>
        <taxon>Viridiplantae</taxon>
        <taxon>Streptophyta</taxon>
        <taxon>Embryophyta</taxon>
        <taxon>Tracheophyta</taxon>
        <taxon>Spermatophyta</taxon>
        <taxon>Magnoliopsida</taxon>
        <taxon>eudicotyledons</taxon>
        <taxon>Gunneridae</taxon>
        <taxon>Pentapetalae</taxon>
        <taxon>asterids</taxon>
        <taxon>lamiids</taxon>
        <taxon>Lamiales</taxon>
        <taxon>Lentibulariaceae</taxon>
        <taxon>Genlisea</taxon>
    </lineage>
</organism>
<evidence type="ECO:0000256" key="1">
    <source>
        <dbReference type="ARBA" id="ARBA00007626"/>
    </source>
</evidence>
<dbReference type="AlphaFoldDB" id="S8CNW0"/>
<dbReference type="Pfam" id="PF12854">
    <property type="entry name" value="PPR_1"/>
    <property type="match status" value="1"/>
</dbReference>
<keyword evidence="2" id="KW-0677">Repeat</keyword>
<evidence type="ECO:0000313" key="5">
    <source>
        <dbReference type="EMBL" id="EPS68390.1"/>
    </source>
</evidence>
<reference evidence="5 6" key="1">
    <citation type="journal article" date="2013" name="BMC Genomics">
        <title>The miniature genome of a carnivorous plant Genlisea aurea contains a low number of genes and short non-coding sequences.</title>
        <authorList>
            <person name="Leushkin E.V."/>
            <person name="Sutormin R.A."/>
            <person name="Nabieva E.R."/>
            <person name="Penin A.A."/>
            <person name="Kondrashov A.S."/>
            <person name="Logacheva M.D."/>
        </authorList>
    </citation>
    <scope>NUCLEOTIDE SEQUENCE [LARGE SCALE GENOMIC DNA]</scope>
</reference>
<dbReference type="OrthoDB" id="185373at2759"/>
<name>S8CNW0_9LAMI</name>
<feature type="repeat" description="PPR" evidence="3">
    <location>
        <begin position="644"/>
        <end position="678"/>
    </location>
</feature>
<dbReference type="Gene3D" id="1.25.40.10">
    <property type="entry name" value="Tetratricopeptide repeat domain"/>
    <property type="match status" value="5"/>
</dbReference>
<feature type="repeat" description="PPR" evidence="3">
    <location>
        <begin position="574"/>
        <end position="608"/>
    </location>
</feature>
<feature type="repeat" description="PPR" evidence="3">
    <location>
        <begin position="609"/>
        <end position="643"/>
    </location>
</feature>
<evidence type="ECO:0000256" key="2">
    <source>
        <dbReference type="ARBA" id="ARBA00022737"/>
    </source>
</evidence>
<protein>
    <submittedName>
        <fullName evidence="5">Uncharacterized protein</fullName>
    </submittedName>
</protein>
<dbReference type="Pfam" id="PF13812">
    <property type="entry name" value="PPR_3"/>
    <property type="match status" value="1"/>
</dbReference>
<feature type="chain" id="PRO_5004549206" evidence="4">
    <location>
        <begin position="22"/>
        <end position="724"/>
    </location>
</feature>
<proteinExistence type="inferred from homology"/>
<feature type="repeat" description="PPR" evidence="3">
    <location>
        <begin position="326"/>
        <end position="360"/>
    </location>
</feature>
<feature type="repeat" description="PPR" evidence="3">
    <location>
        <begin position="539"/>
        <end position="573"/>
    </location>
</feature>
<dbReference type="PANTHER" id="PTHR47447">
    <property type="entry name" value="OS03G0856100 PROTEIN"/>
    <property type="match status" value="1"/>
</dbReference>
<dbReference type="Pfam" id="PF13041">
    <property type="entry name" value="PPR_2"/>
    <property type="match status" value="2"/>
</dbReference>
<dbReference type="EMBL" id="AUSU01002638">
    <property type="protein sequence ID" value="EPS68390.1"/>
    <property type="molecule type" value="Genomic_DNA"/>
</dbReference>
<evidence type="ECO:0000256" key="3">
    <source>
        <dbReference type="PROSITE-ProRule" id="PRU00708"/>
    </source>
</evidence>
<dbReference type="InterPro" id="IPR011990">
    <property type="entry name" value="TPR-like_helical_dom_sf"/>
</dbReference>
<dbReference type="PANTHER" id="PTHR47447:SF28">
    <property type="entry name" value="PENTACOTRIPEPTIDE-REPEAT REGION OF PRORP DOMAIN-CONTAINING PROTEIN"/>
    <property type="match status" value="1"/>
</dbReference>
<dbReference type="Proteomes" id="UP000015453">
    <property type="component" value="Unassembled WGS sequence"/>
</dbReference>
<evidence type="ECO:0000313" key="6">
    <source>
        <dbReference type="Proteomes" id="UP000015453"/>
    </source>
</evidence>
<feature type="repeat" description="PPR" evidence="3">
    <location>
        <begin position="291"/>
        <end position="325"/>
    </location>
</feature>
<sequence>MLKVFHVGFFLNLSGLRFGCCFSTCSLAVRETSDFHTRYRILRGKVQIHASSSNLSEALKILNEMKESIPGRPTASDYNYMMMCYFKSRNAALDDLHEVYLRMRSSGPMPNFFTYQILLNGAMSERSGFGSKYAVLVLSEMLRRGFVPSYTSLSRLLKLLLLRAESISDAILVFDAMSDAGFVPCGSSVSVLIKSLCRNGMIRKAFSFFSALSARGCCCRDSFYNPILWSLSKSDQLPAALAFFAVLEKKGFKHSVYTYTALVYGLGRGKSWDRVFRMLDISEKSVETRPSLITYTVVVKLLCEDAKVDLAIDVLRRMERNGCEPDLVAYNVVIRELSRQGRLDEVGDFIRGIDERGLVPDRYTHASVCGGLIETGRFDLAKSLSFRSIVSRGCSVDDAVCNIYLHSLCCSGGSKEALSTMERMAAEGGFRPSAVSYNTIVKGFCSENNIEEALRVLDGCDDGTETKPDSFSFNAVLSAAGKLADSAAIRRILTRMQRGSIGFDVVGATCMARYYFAVGNVSECLKLVDSMVAYGPHPNSVTLNTVLAGLCRIRQLGLAMQIFDRLKAAGVPPNAASYAILMRAAVRDEDVRLLDQLFGEMRSRGIEADVRVYGCFVYGLCRKGKLSAALDLRDRLRENGVSPDVSIYNALLEAMVARRTFGDVVGLLKRMAIDGCLPNEGSYRILRRARKNGWRSRRDFHRGVKLVQFLMFGHVSSETLNHKS</sequence>
<keyword evidence="4" id="KW-0732">Signal</keyword>
<dbReference type="NCBIfam" id="TIGR00756">
    <property type="entry name" value="PPR"/>
    <property type="match status" value="7"/>
</dbReference>
<dbReference type="InterPro" id="IPR002885">
    <property type="entry name" value="PPR_rpt"/>
</dbReference>
<evidence type="ECO:0000256" key="4">
    <source>
        <dbReference type="SAM" id="SignalP"/>
    </source>
</evidence>
<dbReference type="Pfam" id="PF01535">
    <property type="entry name" value="PPR"/>
    <property type="match status" value="2"/>
</dbReference>